<protein>
    <recommendedName>
        <fullName evidence="3">lipoyl(octanoyl) transferase</fullName>
        <ecNumber evidence="3">2.3.1.181</ecNumber>
    </recommendedName>
</protein>
<keyword evidence="9" id="KW-1185">Reference proteome</keyword>
<dbReference type="SUPFAM" id="SSF55681">
    <property type="entry name" value="Class II aaRS and biotin synthetases"/>
    <property type="match status" value="1"/>
</dbReference>
<dbReference type="EC" id="2.3.1.181" evidence="3"/>
<dbReference type="InterPro" id="IPR045864">
    <property type="entry name" value="aa-tRNA-synth_II/BPL/LPL"/>
</dbReference>
<dbReference type="eggNOG" id="KOG0325">
    <property type="taxonomic scope" value="Eukaryota"/>
</dbReference>
<dbReference type="RefSeq" id="XP_008088104.1">
    <property type="nucleotide sequence ID" value="XM_008089913.1"/>
</dbReference>
<evidence type="ECO:0000256" key="3">
    <source>
        <dbReference type="ARBA" id="ARBA00012334"/>
    </source>
</evidence>
<evidence type="ECO:0000256" key="6">
    <source>
        <dbReference type="SAM" id="MobiDB-lite"/>
    </source>
</evidence>
<dbReference type="HOGENOM" id="CLU_497868_0_0_1"/>
<evidence type="ECO:0000256" key="1">
    <source>
        <dbReference type="ARBA" id="ARBA00004821"/>
    </source>
</evidence>
<dbReference type="GO" id="GO:0009249">
    <property type="term" value="P:protein lipoylation"/>
    <property type="evidence" value="ECO:0007669"/>
    <property type="project" value="InterPro"/>
</dbReference>
<sequence length="547" mass="62103">MSTKHLLRHIHFQDLVPFQAISKLQDILVAQNLAHKASPLTKPAPLPTVVSFTPFPVYTFGRRDLPTTFAPAFLEKLQEPLAPKDTQTIRDILKSNDQLDSFPDTPWTRAEIVPTLRGGLTTFHGPGQLVIYPILDLKSPLIRNPLPDTSEPVPHPNGLDVRSYISLLEATTVDVLKYLEITAHLTGDPGVWTQPRHRDVELYEGQKRETPRKIAAVGVHLRRNITSYGLAINNATDLRWFDRIVPCGLVGKGVTSIFEQTKPIWRRKIAKEDPFGDHVKLLNSRIATSWVRDFTKKIWNSPLVRETIPAMLPWWYDGKIKSADFHLGRRSDFYNDLGPFEKDGLVQYIRVGSGVEKPGGVETLAKFLETGEMDDPTVKIKTRKRGPMLISFKDNDSEFEEAMMAFSQSTTNVDLQPEVGETLLNSRRKGFRSFKITLNHDRTDQEPDLEIDNGLLDSRRKTDEDLDSKVDDMPLESRQKGFGSQKNLGILDEDLDPEIVDLDPEIDYMRGFKKYTNLGYINPLRLRKKGHKSYKNLGMVRGSGSRD</sequence>
<evidence type="ECO:0000256" key="2">
    <source>
        <dbReference type="ARBA" id="ARBA00007907"/>
    </source>
</evidence>
<feature type="region of interest" description="Disordered" evidence="6">
    <location>
        <begin position="445"/>
        <end position="468"/>
    </location>
</feature>
<comment type="similarity">
    <text evidence="2">Belongs to the LipB family.</text>
</comment>
<dbReference type="NCBIfam" id="TIGR00214">
    <property type="entry name" value="lipB"/>
    <property type="match status" value="1"/>
</dbReference>
<feature type="domain" description="BPL/LPL catalytic" evidence="7">
    <location>
        <begin position="68"/>
        <end position="286"/>
    </location>
</feature>
<dbReference type="Proteomes" id="UP000016922">
    <property type="component" value="Unassembled WGS sequence"/>
</dbReference>
<dbReference type="KEGG" id="glz:GLAREA_11770"/>
<dbReference type="InterPro" id="IPR020605">
    <property type="entry name" value="Octanoyltransferase_CS"/>
</dbReference>
<dbReference type="PANTHER" id="PTHR10993:SF7">
    <property type="entry name" value="LIPOYLTRANSFERASE 2, MITOCHONDRIAL-RELATED"/>
    <property type="match status" value="1"/>
</dbReference>
<reference evidence="8 9" key="1">
    <citation type="journal article" date="2013" name="BMC Genomics">
        <title>Genomics-driven discovery of the pneumocandin biosynthetic gene cluster in the fungus Glarea lozoyensis.</title>
        <authorList>
            <person name="Chen L."/>
            <person name="Yue Q."/>
            <person name="Zhang X."/>
            <person name="Xiang M."/>
            <person name="Wang C."/>
            <person name="Li S."/>
            <person name="Che Y."/>
            <person name="Ortiz-Lopez F.J."/>
            <person name="Bills G.F."/>
            <person name="Liu X."/>
            <person name="An Z."/>
        </authorList>
    </citation>
    <scope>NUCLEOTIDE SEQUENCE [LARGE SCALE GENOMIC DNA]</scope>
    <source>
        <strain evidence="9">ATCC 20868 / MF5171</strain>
    </source>
</reference>
<evidence type="ECO:0000313" key="9">
    <source>
        <dbReference type="Proteomes" id="UP000016922"/>
    </source>
</evidence>
<dbReference type="STRING" id="1116229.S3CIX8"/>
<organism evidence="8 9">
    <name type="scientific">Glarea lozoyensis (strain ATCC 20868 / MF5171)</name>
    <dbReference type="NCBI Taxonomy" id="1116229"/>
    <lineage>
        <taxon>Eukaryota</taxon>
        <taxon>Fungi</taxon>
        <taxon>Dikarya</taxon>
        <taxon>Ascomycota</taxon>
        <taxon>Pezizomycotina</taxon>
        <taxon>Leotiomycetes</taxon>
        <taxon>Helotiales</taxon>
        <taxon>Helotiaceae</taxon>
        <taxon>Glarea</taxon>
    </lineage>
</organism>
<proteinExistence type="inferred from homology"/>
<feature type="compositionally biased region" description="Basic and acidic residues" evidence="6">
    <location>
        <begin position="457"/>
        <end position="468"/>
    </location>
</feature>
<accession>S3CIX8</accession>
<dbReference type="EMBL" id="KE145372">
    <property type="protein sequence ID" value="EPE25189.1"/>
    <property type="molecule type" value="Genomic_DNA"/>
</dbReference>
<dbReference type="PANTHER" id="PTHR10993">
    <property type="entry name" value="OCTANOYLTRANSFERASE"/>
    <property type="match status" value="1"/>
</dbReference>
<dbReference type="InterPro" id="IPR004143">
    <property type="entry name" value="BPL_LPL_catalytic"/>
</dbReference>
<dbReference type="InterPro" id="IPR000544">
    <property type="entry name" value="Octanoyltransferase"/>
</dbReference>
<evidence type="ECO:0000313" key="8">
    <source>
        <dbReference type="EMBL" id="EPE25189.1"/>
    </source>
</evidence>
<dbReference type="GO" id="GO:0033819">
    <property type="term" value="F:lipoyl(octanoyl) transferase activity"/>
    <property type="evidence" value="ECO:0007669"/>
    <property type="project" value="UniProtKB-EC"/>
</dbReference>
<evidence type="ECO:0000259" key="7">
    <source>
        <dbReference type="PROSITE" id="PS51733"/>
    </source>
</evidence>
<dbReference type="AlphaFoldDB" id="S3CIX8"/>
<evidence type="ECO:0000256" key="4">
    <source>
        <dbReference type="ARBA" id="ARBA00022679"/>
    </source>
</evidence>
<gene>
    <name evidence="8" type="ORF">GLAREA_11770</name>
</gene>
<dbReference type="PROSITE" id="PS01313">
    <property type="entry name" value="LIPB"/>
    <property type="match status" value="1"/>
</dbReference>
<keyword evidence="4" id="KW-0808">Transferase</keyword>
<dbReference type="GeneID" id="19470811"/>
<comment type="pathway">
    <text evidence="1">Protein modification; protein lipoylation via endogenous pathway; protein N(6)-(lipoyl)lysine from octanoyl-[acyl-carrier-protein]: step 1/2.</text>
</comment>
<dbReference type="OrthoDB" id="19908at2759"/>
<name>S3CIX8_GLAL2</name>
<dbReference type="PROSITE" id="PS51733">
    <property type="entry name" value="BPL_LPL_CATALYTIC"/>
    <property type="match status" value="1"/>
</dbReference>
<dbReference type="Gene3D" id="3.30.930.10">
    <property type="entry name" value="Bira Bifunctional Protein, Domain 2"/>
    <property type="match status" value="1"/>
</dbReference>
<dbReference type="UniPathway" id="UPA00538">
    <property type="reaction ID" value="UER00592"/>
</dbReference>
<keyword evidence="5" id="KW-0012">Acyltransferase</keyword>
<evidence type="ECO:0000256" key="5">
    <source>
        <dbReference type="ARBA" id="ARBA00023315"/>
    </source>
</evidence>
<dbReference type="Pfam" id="PF21948">
    <property type="entry name" value="LplA-B_cat"/>
    <property type="match status" value="1"/>
</dbReference>